<keyword evidence="2" id="KW-1185">Reference proteome</keyword>
<dbReference type="PANTHER" id="PTHR33179">
    <property type="entry name" value="VQ MOTIF-CONTAINING PROTEIN"/>
    <property type="match status" value="1"/>
</dbReference>
<dbReference type="InterPro" id="IPR008889">
    <property type="entry name" value="VQ"/>
</dbReference>
<dbReference type="InterPro" id="IPR039609">
    <property type="entry name" value="VQ_15/22"/>
</dbReference>
<protein>
    <submittedName>
        <fullName evidence="3">Uncharacterized protein LOC111282519</fullName>
    </submittedName>
</protein>
<dbReference type="AlphaFoldDB" id="A0A6P5XES4"/>
<name>A0A6P5XES4_DURZI</name>
<accession>A0A6P5XES4</accession>
<feature type="domain" description="VQ" evidence="1">
    <location>
        <begin position="45"/>
        <end position="66"/>
    </location>
</feature>
<reference evidence="3" key="1">
    <citation type="submission" date="2025-08" db="UniProtKB">
        <authorList>
            <consortium name="RefSeq"/>
        </authorList>
    </citation>
    <scope>IDENTIFICATION</scope>
    <source>
        <tissue evidence="3">Fruit stalk</tissue>
    </source>
</reference>
<dbReference type="Proteomes" id="UP000515121">
    <property type="component" value="Unplaced"/>
</dbReference>
<gene>
    <name evidence="3" type="primary">LOC111282519</name>
</gene>
<dbReference type="GeneID" id="111282519"/>
<sequence length="163" mass="18593">MKLFLALVNGCNSINKPFILLSDSPIPKGCTTKPIRSRSRASKRTPTTLLGADAKNFRSLVQQYTGCRRCCTSISFGNPRGPVNIDFALGKEHDYHSTDHASISQPFFENYWSPQSQQVQQQEDHLQHYQQEQQLNEEQECEFSFDSIPADDFLLTSSCFPRR</sequence>
<dbReference type="KEGG" id="dzi:111282519"/>
<proteinExistence type="predicted"/>
<dbReference type="Pfam" id="PF05678">
    <property type="entry name" value="VQ"/>
    <property type="match status" value="1"/>
</dbReference>
<dbReference type="PANTHER" id="PTHR33179:SF30">
    <property type="entry name" value="VQ DOMAIN-CONTAINING PROTEIN"/>
    <property type="match status" value="1"/>
</dbReference>
<evidence type="ECO:0000313" key="2">
    <source>
        <dbReference type="Proteomes" id="UP000515121"/>
    </source>
</evidence>
<evidence type="ECO:0000259" key="1">
    <source>
        <dbReference type="Pfam" id="PF05678"/>
    </source>
</evidence>
<evidence type="ECO:0000313" key="3">
    <source>
        <dbReference type="RefSeq" id="XP_022726366.1"/>
    </source>
</evidence>
<dbReference type="OrthoDB" id="1726347at2759"/>
<organism evidence="2 3">
    <name type="scientific">Durio zibethinus</name>
    <name type="common">Durian</name>
    <dbReference type="NCBI Taxonomy" id="66656"/>
    <lineage>
        <taxon>Eukaryota</taxon>
        <taxon>Viridiplantae</taxon>
        <taxon>Streptophyta</taxon>
        <taxon>Embryophyta</taxon>
        <taxon>Tracheophyta</taxon>
        <taxon>Spermatophyta</taxon>
        <taxon>Magnoliopsida</taxon>
        <taxon>eudicotyledons</taxon>
        <taxon>Gunneridae</taxon>
        <taxon>Pentapetalae</taxon>
        <taxon>rosids</taxon>
        <taxon>malvids</taxon>
        <taxon>Malvales</taxon>
        <taxon>Malvaceae</taxon>
        <taxon>Helicteroideae</taxon>
        <taxon>Durio</taxon>
    </lineage>
</organism>
<dbReference type="RefSeq" id="XP_022726366.1">
    <property type="nucleotide sequence ID" value="XM_022870631.1"/>
</dbReference>